<feature type="compositionally biased region" description="Low complexity" evidence="5">
    <location>
        <begin position="291"/>
        <end position="307"/>
    </location>
</feature>
<dbReference type="SMART" id="SM00066">
    <property type="entry name" value="GAL4"/>
    <property type="match status" value="1"/>
</dbReference>
<evidence type="ECO:0000256" key="4">
    <source>
        <dbReference type="ARBA" id="ARBA00023242"/>
    </source>
</evidence>
<evidence type="ECO:0000256" key="2">
    <source>
        <dbReference type="ARBA" id="ARBA00022723"/>
    </source>
</evidence>
<dbReference type="CDD" id="cd00067">
    <property type="entry name" value="GAL4"/>
    <property type="match status" value="1"/>
</dbReference>
<feature type="domain" description="Zn(2)-C6 fungal-type" evidence="6">
    <location>
        <begin position="144"/>
        <end position="181"/>
    </location>
</feature>
<feature type="compositionally biased region" description="Basic residues" evidence="5">
    <location>
        <begin position="252"/>
        <end position="261"/>
    </location>
</feature>
<dbReference type="GO" id="GO:0003677">
    <property type="term" value="F:DNA binding"/>
    <property type="evidence" value="ECO:0007669"/>
    <property type="project" value="UniProtKB-KW"/>
</dbReference>
<keyword evidence="8" id="KW-1185">Reference proteome</keyword>
<dbReference type="PANTHER" id="PTHR46910:SF3">
    <property type="entry name" value="HALOTOLERANCE PROTEIN 9-RELATED"/>
    <property type="match status" value="1"/>
</dbReference>
<dbReference type="InterPro" id="IPR001138">
    <property type="entry name" value="Zn2Cys6_DnaBD"/>
</dbReference>
<evidence type="ECO:0000313" key="7">
    <source>
        <dbReference type="EMBL" id="RKO89762.1"/>
    </source>
</evidence>
<gene>
    <name evidence="7" type="ORF">BDK51DRAFT_47021</name>
</gene>
<feature type="compositionally biased region" description="Gly residues" evidence="5">
    <location>
        <begin position="83"/>
        <end position="97"/>
    </location>
</feature>
<dbReference type="InterPro" id="IPR036864">
    <property type="entry name" value="Zn2-C6_fun-type_DNA-bd_sf"/>
</dbReference>
<feature type="compositionally biased region" description="Low complexity" evidence="5">
    <location>
        <begin position="123"/>
        <end position="132"/>
    </location>
</feature>
<keyword evidence="4" id="KW-0539">Nucleus</keyword>
<feature type="compositionally biased region" description="Acidic residues" evidence="5">
    <location>
        <begin position="273"/>
        <end position="282"/>
    </location>
</feature>
<feature type="compositionally biased region" description="Polar residues" evidence="5">
    <location>
        <begin position="339"/>
        <end position="357"/>
    </location>
</feature>
<dbReference type="OrthoDB" id="2119791at2759"/>
<dbReference type="InterPro" id="IPR050987">
    <property type="entry name" value="AtrR-like"/>
</dbReference>
<evidence type="ECO:0000256" key="5">
    <source>
        <dbReference type="SAM" id="MobiDB-lite"/>
    </source>
</evidence>
<dbReference type="PANTHER" id="PTHR46910">
    <property type="entry name" value="TRANSCRIPTION FACTOR PDR1"/>
    <property type="match status" value="1"/>
</dbReference>
<dbReference type="GO" id="GO:0008270">
    <property type="term" value="F:zinc ion binding"/>
    <property type="evidence" value="ECO:0007669"/>
    <property type="project" value="InterPro"/>
</dbReference>
<feature type="compositionally biased region" description="Low complexity" evidence="5">
    <location>
        <begin position="67"/>
        <end position="79"/>
    </location>
</feature>
<reference evidence="8" key="1">
    <citation type="journal article" date="2018" name="Nat. Microbiol.">
        <title>Leveraging single-cell genomics to expand the fungal tree of life.</title>
        <authorList>
            <person name="Ahrendt S.R."/>
            <person name="Quandt C.A."/>
            <person name="Ciobanu D."/>
            <person name="Clum A."/>
            <person name="Salamov A."/>
            <person name="Andreopoulos B."/>
            <person name="Cheng J.F."/>
            <person name="Woyke T."/>
            <person name="Pelin A."/>
            <person name="Henrissat B."/>
            <person name="Reynolds N.K."/>
            <person name="Benny G.L."/>
            <person name="Smith M.E."/>
            <person name="James T.Y."/>
            <person name="Grigoriev I.V."/>
        </authorList>
    </citation>
    <scope>NUCLEOTIDE SEQUENCE [LARGE SCALE GENOMIC DNA]</scope>
</reference>
<sequence length="525" mass="55161">MAGDQPPAPTHHHPPPTLPPPPSQANRLARDRQPFGNFMSLPPLGPTSASDLPHLQRSSYHKEEHSASSSSNTRNWSGSADRPGGGSEGGGEGGGGEGADETSQLCPPFAQPRSREDSPIETSISKSSSKGKVPPQVRKRLTQACDGCRAKKRRCDGLRPSCTNCLRSRNDSGGEGMPCTYLTATKKRGPRRGYRSDLLDRLTEIERILKPAPDSEDGISPDGSGSGTGIPASDDHASANPSSHGQSEQQYHHHHHHHHHHEYQAAEAARQEVDEDEADEADDERRGSGSGSSSSGSGRARWGNNSSVVSLGSLGTEGRQMDMGSGSSSSGSVLARWGNNGSVVSLGSDGRQMNTCGSGSGSDGTPAPQNQAPRGPHPPLFALAVPGAAPDLSVQSLSNAPVDASWIWSEAIAPDSFFALSSSLFDDEMFQALDRPASAPAVSHATAAPLGSDVLHAHLWTLGTTLYSVAMPLLLSPTYRDSPHTAHPPELAHAIFAFAAAHSAHPELLARFETRIAATRSLKGG</sequence>
<feature type="region of interest" description="Disordered" evidence="5">
    <location>
        <begin position="1"/>
        <end position="138"/>
    </location>
</feature>
<dbReference type="GO" id="GO:0000981">
    <property type="term" value="F:DNA-binding transcription factor activity, RNA polymerase II-specific"/>
    <property type="evidence" value="ECO:0007669"/>
    <property type="project" value="InterPro"/>
</dbReference>
<protein>
    <recommendedName>
        <fullName evidence="6">Zn(2)-C6 fungal-type domain-containing protein</fullName>
    </recommendedName>
</protein>
<dbReference type="Proteomes" id="UP000269721">
    <property type="component" value="Unassembled WGS sequence"/>
</dbReference>
<evidence type="ECO:0000313" key="8">
    <source>
        <dbReference type="Proteomes" id="UP000269721"/>
    </source>
</evidence>
<comment type="subcellular location">
    <subcellularLocation>
        <location evidence="1">Nucleus</location>
    </subcellularLocation>
</comment>
<evidence type="ECO:0000259" key="6">
    <source>
        <dbReference type="PROSITE" id="PS50048"/>
    </source>
</evidence>
<dbReference type="SUPFAM" id="SSF57701">
    <property type="entry name" value="Zn2/Cys6 DNA-binding domain"/>
    <property type="match status" value="1"/>
</dbReference>
<feature type="region of interest" description="Disordered" evidence="5">
    <location>
        <begin position="164"/>
        <end position="195"/>
    </location>
</feature>
<keyword evidence="2" id="KW-0479">Metal-binding</keyword>
<accession>A0A4P9WBV2</accession>
<feature type="region of interest" description="Disordered" evidence="5">
    <location>
        <begin position="208"/>
        <end position="380"/>
    </location>
</feature>
<evidence type="ECO:0000256" key="3">
    <source>
        <dbReference type="ARBA" id="ARBA00023125"/>
    </source>
</evidence>
<dbReference type="AlphaFoldDB" id="A0A4P9WBV2"/>
<keyword evidence="3" id="KW-0238">DNA-binding</keyword>
<name>A0A4P9WBV2_9FUNG</name>
<dbReference type="Gene3D" id="4.10.240.10">
    <property type="entry name" value="Zn(2)-C6 fungal-type DNA-binding domain"/>
    <property type="match status" value="1"/>
</dbReference>
<dbReference type="Pfam" id="PF00172">
    <property type="entry name" value="Zn_clus"/>
    <property type="match status" value="1"/>
</dbReference>
<proteinExistence type="predicted"/>
<feature type="compositionally biased region" description="Polar residues" evidence="5">
    <location>
        <begin position="239"/>
        <end position="249"/>
    </location>
</feature>
<dbReference type="GO" id="GO:0005634">
    <property type="term" value="C:nucleus"/>
    <property type="evidence" value="ECO:0007669"/>
    <property type="project" value="UniProtKB-SubCell"/>
</dbReference>
<dbReference type="EMBL" id="KZ995900">
    <property type="protein sequence ID" value="RKO89762.1"/>
    <property type="molecule type" value="Genomic_DNA"/>
</dbReference>
<organism evidence="7 8">
    <name type="scientific">Blyttiomyces helicus</name>
    <dbReference type="NCBI Taxonomy" id="388810"/>
    <lineage>
        <taxon>Eukaryota</taxon>
        <taxon>Fungi</taxon>
        <taxon>Fungi incertae sedis</taxon>
        <taxon>Chytridiomycota</taxon>
        <taxon>Chytridiomycota incertae sedis</taxon>
        <taxon>Chytridiomycetes</taxon>
        <taxon>Chytridiomycetes incertae sedis</taxon>
        <taxon>Blyttiomyces</taxon>
    </lineage>
</organism>
<dbReference type="PROSITE" id="PS50048">
    <property type="entry name" value="ZN2_CY6_FUNGAL_2"/>
    <property type="match status" value="1"/>
</dbReference>
<evidence type="ECO:0000256" key="1">
    <source>
        <dbReference type="ARBA" id="ARBA00004123"/>
    </source>
</evidence>